<dbReference type="PANTHER" id="PTHR30043">
    <property type="entry name" value="PHOSPHONATES TRANSPORT SYSTEM PERMEASE PROTEIN"/>
    <property type="match status" value="1"/>
</dbReference>
<keyword evidence="6 10" id="KW-0732">Signal</keyword>
<organism evidence="12 13">
    <name type="scientific">Hyphobacterium vulgare</name>
    <dbReference type="NCBI Taxonomy" id="1736751"/>
    <lineage>
        <taxon>Bacteria</taxon>
        <taxon>Pseudomonadati</taxon>
        <taxon>Pseudomonadota</taxon>
        <taxon>Alphaproteobacteria</taxon>
        <taxon>Maricaulales</taxon>
        <taxon>Maricaulaceae</taxon>
        <taxon>Hyphobacterium</taxon>
    </lineage>
</organism>
<dbReference type="Gene3D" id="1.10.3720.10">
    <property type="entry name" value="MetI-like"/>
    <property type="match status" value="1"/>
</dbReference>
<keyword evidence="7 9" id="KW-1133">Transmembrane helix</keyword>
<dbReference type="SUPFAM" id="SSF161098">
    <property type="entry name" value="MetI-like"/>
    <property type="match status" value="1"/>
</dbReference>
<keyword evidence="8 9" id="KW-0472">Membrane</keyword>
<dbReference type="PANTHER" id="PTHR30043:SF1">
    <property type="entry name" value="ABC TRANSPORT SYSTEM PERMEASE PROTEIN P69"/>
    <property type="match status" value="1"/>
</dbReference>
<dbReference type="NCBIfam" id="TIGR03431">
    <property type="entry name" value="PhnD"/>
    <property type="match status" value="1"/>
</dbReference>
<comment type="caution">
    <text evidence="12">The sequence shown here is derived from an EMBL/GenBank/DDBJ whole genome shotgun (WGS) entry which is preliminary data.</text>
</comment>
<feature type="transmembrane region" description="Helical" evidence="9">
    <location>
        <begin position="485"/>
        <end position="509"/>
    </location>
</feature>
<feature type="transmembrane region" description="Helical" evidence="9">
    <location>
        <begin position="530"/>
        <end position="553"/>
    </location>
</feature>
<evidence type="ECO:0000256" key="5">
    <source>
        <dbReference type="ARBA" id="ARBA00022692"/>
    </source>
</evidence>
<dbReference type="NCBIfam" id="TIGR01098">
    <property type="entry name" value="3A0109s03R"/>
    <property type="match status" value="1"/>
</dbReference>
<name>A0ABV6ZV47_9PROT</name>
<proteinExistence type="inferred from homology"/>
<dbReference type="PROSITE" id="PS50928">
    <property type="entry name" value="ABC_TM1"/>
    <property type="match status" value="1"/>
</dbReference>
<evidence type="ECO:0000256" key="6">
    <source>
        <dbReference type="ARBA" id="ARBA00022729"/>
    </source>
</evidence>
<evidence type="ECO:0000313" key="12">
    <source>
        <dbReference type="EMBL" id="MFC2925336.1"/>
    </source>
</evidence>
<dbReference type="InterPro" id="IPR005769">
    <property type="entry name" value="PhnE/PtxC"/>
</dbReference>
<feature type="transmembrane region" description="Helical" evidence="9">
    <location>
        <begin position="386"/>
        <end position="406"/>
    </location>
</feature>
<feature type="domain" description="ABC transmembrane type-1" evidence="11">
    <location>
        <begin position="479"/>
        <end position="661"/>
    </location>
</feature>
<evidence type="ECO:0000256" key="4">
    <source>
        <dbReference type="ARBA" id="ARBA00022475"/>
    </source>
</evidence>
<evidence type="ECO:0000256" key="3">
    <source>
        <dbReference type="ARBA" id="ARBA00022448"/>
    </source>
</evidence>
<sequence length="669" mass="73400">MMTRFLTALVALVTFAGLAAAQDERETIVFGVVATEQSENVLHLWEPFVEDMARDTGFNIELRSATDYAGVIEAMRADQVQVAWLTNASGLEASRRADAEVFAKFIYPDGQLGYRSIIIVPENSPLQNVEDLLVCDGSINFGLGDPLSTSGTLVPQAYIFADRGIDPQTCFNQVTSASHEQNLLAVANGQLDAATNNTTNIDRLERARPDVLERVRIIWRSPLIQTDPIMWRTDLSPEAKATIQEFFLTYGWRGDAEQRAHEQAVLRELEMGGFLPATNEHFLPIMRLELTRDLAEARSDPDLTEDERAERVAAIEAEMAELAEREHLVAARDLSADIAMARREMVANPDGPQDQVTNLVTTYLQDSPRPEGRAAQINRRPETSQLSRMLIGLIVGLIVAVGIFMTSRPPKFSPARLPSDRIIDAAIWGGLVGLLVWSFWPAEVFKLPLLAENADRMGEYVAGFARPDFSEAGNYLRQIVVTVQIALWGTFFAVILAIPLGLLGASNIAPFWIRRPVRWVMDGLRAINELVVAAVFVAAVGLGPFAGVLALAFHTAGVLGKLFSEAVEAIEDGPVEGVRATGAGPLNEVTWAVIPQVIPLWASYALYRFESNTRSATILGLIGAGGIGQVLYENIRSFEYGKTAVVIGMIIIAVTLVDMMSQVLRKRLM</sequence>
<dbReference type="InterPro" id="IPR005770">
    <property type="entry name" value="PhnD"/>
</dbReference>
<feature type="chain" id="PRO_5046358875" evidence="10">
    <location>
        <begin position="22"/>
        <end position="669"/>
    </location>
</feature>
<dbReference type="CDD" id="cd06261">
    <property type="entry name" value="TM_PBP2"/>
    <property type="match status" value="1"/>
</dbReference>
<keyword evidence="5 9" id="KW-0812">Transmembrane</keyword>
<comment type="subcellular location">
    <subcellularLocation>
        <location evidence="1 9">Cell membrane</location>
        <topology evidence="1 9">Multi-pass membrane protein</topology>
    </subcellularLocation>
</comment>
<evidence type="ECO:0000313" key="13">
    <source>
        <dbReference type="Proteomes" id="UP001595379"/>
    </source>
</evidence>
<dbReference type="Pfam" id="PF00528">
    <property type="entry name" value="BPD_transp_1"/>
    <property type="match status" value="1"/>
</dbReference>
<reference evidence="13" key="1">
    <citation type="journal article" date="2019" name="Int. J. Syst. Evol. Microbiol.">
        <title>The Global Catalogue of Microorganisms (GCM) 10K type strain sequencing project: providing services to taxonomists for standard genome sequencing and annotation.</title>
        <authorList>
            <consortium name="The Broad Institute Genomics Platform"/>
            <consortium name="The Broad Institute Genome Sequencing Center for Infectious Disease"/>
            <person name="Wu L."/>
            <person name="Ma J."/>
        </authorList>
    </citation>
    <scope>NUCLEOTIDE SEQUENCE [LARGE SCALE GENOMIC DNA]</scope>
    <source>
        <strain evidence="13">KCTC 52487</strain>
    </source>
</reference>
<feature type="transmembrane region" description="Helical" evidence="9">
    <location>
        <begin position="614"/>
        <end position="632"/>
    </location>
</feature>
<dbReference type="NCBIfam" id="TIGR01097">
    <property type="entry name" value="PhnE"/>
    <property type="match status" value="1"/>
</dbReference>
<keyword evidence="13" id="KW-1185">Reference proteome</keyword>
<protein>
    <submittedName>
        <fullName evidence="12">Phosphonate ABC transporter, permease protein PhnE</fullName>
    </submittedName>
</protein>
<dbReference type="InterPro" id="IPR017797">
    <property type="entry name" value="Phosphnate-bd"/>
</dbReference>
<dbReference type="Pfam" id="PF12974">
    <property type="entry name" value="Phosphonate-bd"/>
    <property type="match status" value="1"/>
</dbReference>
<evidence type="ECO:0000256" key="7">
    <source>
        <dbReference type="ARBA" id="ARBA00022989"/>
    </source>
</evidence>
<evidence type="ECO:0000256" key="2">
    <source>
        <dbReference type="ARBA" id="ARBA00007162"/>
    </source>
</evidence>
<comment type="similarity">
    <text evidence="9">Belongs to the binding-protein-dependent transport system permease family.</text>
</comment>
<accession>A0ABV6ZV47</accession>
<dbReference type="Proteomes" id="UP001595379">
    <property type="component" value="Unassembled WGS sequence"/>
</dbReference>
<keyword evidence="4" id="KW-1003">Cell membrane</keyword>
<evidence type="ECO:0000256" key="1">
    <source>
        <dbReference type="ARBA" id="ARBA00004651"/>
    </source>
</evidence>
<evidence type="ECO:0000256" key="8">
    <source>
        <dbReference type="ARBA" id="ARBA00023136"/>
    </source>
</evidence>
<feature type="signal peptide" evidence="10">
    <location>
        <begin position="1"/>
        <end position="21"/>
    </location>
</feature>
<keyword evidence="3 9" id="KW-0813">Transport</keyword>
<evidence type="ECO:0000256" key="10">
    <source>
        <dbReference type="SAM" id="SignalP"/>
    </source>
</evidence>
<comment type="similarity">
    <text evidence="2">Belongs to the phosphate/phosphite/phosphonate binding protein family.</text>
</comment>
<dbReference type="InterPro" id="IPR000515">
    <property type="entry name" value="MetI-like"/>
</dbReference>
<dbReference type="Gene3D" id="1.20.58.90">
    <property type="match status" value="1"/>
</dbReference>
<feature type="transmembrane region" description="Helical" evidence="9">
    <location>
        <begin position="422"/>
        <end position="440"/>
    </location>
</feature>
<gene>
    <name evidence="12" type="primary">phnE</name>
    <name evidence="12" type="ORF">ACFOOR_04380</name>
</gene>
<dbReference type="SUPFAM" id="SSF53850">
    <property type="entry name" value="Periplasmic binding protein-like II"/>
    <property type="match status" value="1"/>
</dbReference>
<dbReference type="Gene3D" id="3.40.190.10">
    <property type="entry name" value="Periplasmic binding protein-like II"/>
    <property type="match status" value="2"/>
</dbReference>
<dbReference type="InterPro" id="IPR035906">
    <property type="entry name" value="MetI-like_sf"/>
</dbReference>
<evidence type="ECO:0000259" key="11">
    <source>
        <dbReference type="PROSITE" id="PS50928"/>
    </source>
</evidence>
<feature type="transmembrane region" description="Helical" evidence="9">
    <location>
        <begin position="644"/>
        <end position="664"/>
    </location>
</feature>
<dbReference type="EMBL" id="JBHRSV010000002">
    <property type="protein sequence ID" value="MFC2925336.1"/>
    <property type="molecule type" value="Genomic_DNA"/>
</dbReference>
<dbReference type="RefSeq" id="WP_343165039.1">
    <property type="nucleotide sequence ID" value="NZ_JBHRSV010000002.1"/>
</dbReference>
<evidence type="ECO:0000256" key="9">
    <source>
        <dbReference type="RuleBase" id="RU363032"/>
    </source>
</evidence>